<dbReference type="EMBL" id="AMZH03000493">
    <property type="protein sequence ID" value="RRT83442.1"/>
    <property type="molecule type" value="Genomic_DNA"/>
</dbReference>
<name>A0A427B4P5_ENSVE</name>
<reference evidence="1 2" key="1">
    <citation type="journal article" date="2014" name="Agronomy (Basel)">
        <title>A Draft Genome Sequence for Ensete ventricosum, the Drought-Tolerant Tree Against Hunger.</title>
        <authorList>
            <person name="Harrison J."/>
            <person name="Moore K.A."/>
            <person name="Paszkiewicz K."/>
            <person name="Jones T."/>
            <person name="Grant M."/>
            <person name="Ambacheew D."/>
            <person name="Muzemil S."/>
            <person name="Studholme D.J."/>
        </authorList>
    </citation>
    <scope>NUCLEOTIDE SEQUENCE [LARGE SCALE GENOMIC DNA]</scope>
</reference>
<sequence>MQWRVISVTQSSSFTLTGDSLQARFQVCVHTIAMCIVYLNPPIFSAPHYGPLSANREEFAHRNRMHRSTMMMKPGEHEIAHIDCSAAGKKGDACELEHGEGGVGGGVREEETSKSKKLVGFTSSSRFPKWLRNGIHLNQVTAYCAQIA</sequence>
<dbReference type="AlphaFoldDB" id="A0A427B4P5"/>
<evidence type="ECO:0000313" key="2">
    <source>
        <dbReference type="Proteomes" id="UP000287651"/>
    </source>
</evidence>
<organism evidence="1 2">
    <name type="scientific">Ensete ventricosum</name>
    <name type="common">Abyssinian banana</name>
    <name type="synonym">Musa ensete</name>
    <dbReference type="NCBI Taxonomy" id="4639"/>
    <lineage>
        <taxon>Eukaryota</taxon>
        <taxon>Viridiplantae</taxon>
        <taxon>Streptophyta</taxon>
        <taxon>Embryophyta</taxon>
        <taxon>Tracheophyta</taxon>
        <taxon>Spermatophyta</taxon>
        <taxon>Magnoliopsida</taxon>
        <taxon>Liliopsida</taxon>
        <taxon>Zingiberales</taxon>
        <taxon>Musaceae</taxon>
        <taxon>Ensete</taxon>
    </lineage>
</organism>
<gene>
    <name evidence="1" type="ORF">B296_00002207</name>
</gene>
<proteinExistence type="predicted"/>
<dbReference type="Proteomes" id="UP000287651">
    <property type="component" value="Unassembled WGS sequence"/>
</dbReference>
<accession>A0A427B4P5</accession>
<protein>
    <submittedName>
        <fullName evidence="1">Uncharacterized protein</fullName>
    </submittedName>
</protein>
<comment type="caution">
    <text evidence="1">The sequence shown here is derived from an EMBL/GenBank/DDBJ whole genome shotgun (WGS) entry which is preliminary data.</text>
</comment>
<evidence type="ECO:0000313" key="1">
    <source>
        <dbReference type="EMBL" id="RRT83442.1"/>
    </source>
</evidence>